<dbReference type="EMBL" id="MFCV01000048">
    <property type="protein sequence ID" value="OGE30295.1"/>
    <property type="molecule type" value="Genomic_DNA"/>
</dbReference>
<proteinExistence type="predicted"/>
<dbReference type="Proteomes" id="UP000176902">
    <property type="component" value="Unassembled WGS sequence"/>
</dbReference>
<accession>A0A1F5JNW6</accession>
<evidence type="ECO:0000313" key="2">
    <source>
        <dbReference type="Proteomes" id="UP000176902"/>
    </source>
</evidence>
<organism evidence="1 2">
    <name type="scientific">Candidatus Daviesbacteria bacterium RIFCSPHIGHO2_02_FULL_36_13</name>
    <dbReference type="NCBI Taxonomy" id="1797768"/>
    <lineage>
        <taxon>Bacteria</taxon>
        <taxon>Candidatus Daviesiibacteriota</taxon>
    </lineage>
</organism>
<gene>
    <name evidence="1" type="ORF">A3C59_04935</name>
</gene>
<name>A0A1F5JNW6_9BACT</name>
<reference evidence="1 2" key="1">
    <citation type="journal article" date="2016" name="Nat. Commun.">
        <title>Thousands of microbial genomes shed light on interconnected biogeochemical processes in an aquifer system.</title>
        <authorList>
            <person name="Anantharaman K."/>
            <person name="Brown C.T."/>
            <person name="Hug L.A."/>
            <person name="Sharon I."/>
            <person name="Castelle C.J."/>
            <person name="Probst A.J."/>
            <person name="Thomas B.C."/>
            <person name="Singh A."/>
            <person name="Wilkins M.J."/>
            <person name="Karaoz U."/>
            <person name="Brodie E.L."/>
            <person name="Williams K.H."/>
            <person name="Hubbard S.S."/>
            <person name="Banfield J.F."/>
        </authorList>
    </citation>
    <scope>NUCLEOTIDE SEQUENCE [LARGE SCALE GENOMIC DNA]</scope>
</reference>
<evidence type="ECO:0000313" key="1">
    <source>
        <dbReference type="EMBL" id="OGE30295.1"/>
    </source>
</evidence>
<protein>
    <submittedName>
        <fullName evidence="1">Uncharacterized protein</fullName>
    </submittedName>
</protein>
<dbReference type="AlphaFoldDB" id="A0A1F5JNW6"/>
<sequence>MGKAEILRAANVEHEATIHPWTEIELSKAFARILGPRNSADPNRFDPITDHDAHIVRKGLLLDGIDYYCALLYQGPYDYVKNSFGYFVPFPEITKFQIGENGEVTSVPLVLEVGRFSGKIDLLYRLKIEGMESLLGVGRTDKTDLEDIEENGVIIGRETQELVLPSDPKKLSTMEFTFLRPGTQFPSL</sequence>
<comment type="caution">
    <text evidence="1">The sequence shown here is derived from an EMBL/GenBank/DDBJ whole genome shotgun (WGS) entry which is preliminary data.</text>
</comment>